<evidence type="ECO:0000313" key="3">
    <source>
        <dbReference type="EMBL" id="KAF9334678.1"/>
    </source>
</evidence>
<dbReference type="InterPro" id="IPR017930">
    <property type="entry name" value="Myb_dom"/>
</dbReference>
<protein>
    <recommendedName>
        <fullName evidence="2">HTH myb-type domain-containing protein</fullName>
    </recommendedName>
</protein>
<dbReference type="AlphaFoldDB" id="A0A9P5VP10"/>
<feature type="compositionally biased region" description="Low complexity" evidence="1">
    <location>
        <begin position="355"/>
        <end position="377"/>
    </location>
</feature>
<feature type="compositionally biased region" description="Low complexity" evidence="1">
    <location>
        <begin position="296"/>
        <end position="305"/>
    </location>
</feature>
<gene>
    <name evidence="3" type="ORF">BG006_001718</name>
</gene>
<feature type="compositionally biased region" description="Basic residues" evidence="1">
    <location>
        <begin position="542"/>
        <end position="556"/>
    </location>
</feature>
<keyword evidence="4" id="KW-1185">Reference proteome</keyword>
<dbReference type="PROSITE" id="PS51294">
    <property type="entry name" value="HTH_MYB"/>
    <property type="match status" value="1"/>
</dbReference>
<feature type="region of interest" description="Disordered" evidence="1">
    <location>
        <begin position="447"/>
        <end position="492"/>
    </location>
</feature>
<accession>A0A9P5VP10</accession>
<organism evidence="3 4">
    <name type="scientific">Podila minutissima</name>
    <dbReference type="NCBI Taxonomy" id="64525"/>
    <lineage>
        <taxon>Eukaryota</taxon>
        <taxon>Fungi</taxon>
        <taxon>Fungi incertae sedis</taxon>
        <taxon>Mucoromycota</taxon>
        <taxon>Mortierellomycotina</taxon>
        <taxon>Mortierellomycetes</taxon>
        <taxon>Mortierellales</taxon>
        <taxon>Mortierellaceae</taxon>
        <taxon>Podila</taxon>
    </lineage>
</organism>
<reference evidence="3" key="1">
    <citation type="journal article" date="2020" name="Fungal Divers.">
        <title>Resolving the Mortierellaceae phylogeny through synthesis of multi-gene phylogenetics and phylogenomics.</title>
        <authorList>
            <person name="Vandepol N."/>
            <person name="Liber J."/>
            <person name="Desiro A."/>
            <person name="Na H."/>
            <person name="Kennedy M."/>
            <person name="Barry K."/>
            <person name="Grigoriev I.V."/>
            <person name="Miller A.N."/>
            <person name="O'Donnell K."/>
            <person name="Stajich J.E."/>
            <person name="Bonito G."/>
        </authorList>
    </citation>
    <scope>NUCLEOTIDE SEQUENCE</scope>
    <source>
        <strain evidence="3">NVP1</strain>
    </source>
</reference>
<feature type="region of interest" description="Disordered" evidence="1">
    <location>
        <begin position="511"/>
        <end position="592"/>
    </location>
</feature>
<feature type="compositionally biased region" description="Polar residues" evidence="1">
    <location>
        <begin position="306"/>
        <end position="316"/>
    </location>
</feature>
<evidence type="ECO:0000256" key="1">
    <source>
        <dbReference type="SAM" id="MobiDB-lite"/>
    </source>
</evidence>
<feature type="compositionally biased region" description="Polar residues" evidence="1">
    <location>
        <begin position="338"/>
        <end position="354"/>
    </location>
</feature>
<evidence type="ECO:0000313" key="4">
    <source>
        <dbReference type="Proteomes" id="UP000696485"/>
    </source>
</evidence>
<comment type="caution">
    <text evidence="3">The sequence shown here is derived from an EMBL/GenBank/DDBJ whole genome shotgun (WGS) entry which is preliminary data.</text>
</comment>
<feature type="region of interest" description="Disordered" evidence="1">
    <location>
        <begin position="768"/>
        <end position="790"/>
    </location>
</feature>
<feature type="compositionally biased region" description="Pro residues" evidence="1">
    <location>
        <begin position="62"/>
        <end position="76"/>
    </location>
</feature>
<dbReference type="Proteomes" id="UP000696485">
    <property type="component" value="Unassembled WGS sequence"/>
</dbReference>
<proteinExistence type="predicted"/>
<sequence length="893" mass="96544">MTYLMQDIASPRAPHPHPHPHHLCDTEDELNIYDYIHAKQEDEEESEDHTMAKYSRSTLPTPSVPRPPPPPPPPPSTSSANVAVSLASAPISTSVLSTSLTATVDPLNKGDQGSMNIHGLVNNNLGIMNTTAHMDSVSGNTNDYMDSSMDIYGNTNSSFMPPYSDLMSPPTQDLFRMLMEELQTHAAMQRERFSASTTGDSMDSVDFLFNGQQARPLPHFMFDPTIMDSPNLMASEPLASPAHSEHHHLSIVDPVPIQLDGNMHQHHNHLHHQQGSHNPHSIQFTHHSHPAYLDESTMTSTTSTSLGYHSTVTPSIGTYVEPNTTRRHSGSDAPKQVSDASTSTYCDSQMEEANSASASTSTSTATSTSTSTSTSSAPRAEVVRVAFTKISSHSSQSIQHTYASHPHDQVPVTELSFKSVFSGYHGRKASAAKRPLPSPPAVITLTSASRKKTRLEDGATSQEPTAISPSATIGSLPSPPSSVRTTPPLAPRQMEETSADLLDILGSAIDEEETSEGRPVSPTSPLPPVLRVASAIPEPSKGKKTGPKATKAKKSKTAPEPTETTNTGSPLPSSPTPSSPSQDSAVSKRPWTTEEETKLLELLESMKPIREVAKLLNRSIHSVRSRRQVLTDPGFVKGHGHSQPRRSKPDPGSKLPTYSQMAFLSLARLPELQGTLNDVADMVEKLFSRHLNRIPRTGHKNLQIWRAQISDALAHEKGHPRPRFESFGLKRGRQWVYRLTEFGRGVADAMGGVEKICDDLLKNNQQTEAQAENENGEKHSTGADAGIGKGEGYGYSYTAPGVKAGRKARTRKKTAAAQGVAEEVNPESAAISNAITNAMAAMAAGLAAMTAVEDEKVSPGEKAALPEEDEEVRPTKRVRKTTEGEKSRKKAKV</sequence>
<feature type="region of interest" description="Disordered" evidence="1">
    <location>
        <begin position="629"/>
        <end position="656"/>
    </location>
</feature>
<feature type="region of interest" description="Disordered" evidence="1">
    <location>
        <begin position="1"/>
        <end position="81"/>
    </location>
</feature>
<feature type="region of interest" description="Disordered" evidence="1">
    <location>
        <begin position="854"/>
        <end position="893"/>
    </location>
</feature>
<name>A0A9P5VP10_9FUNG</name>
<dbReference type="EMBL" id="JAAAUY010000135">
    <property type="protein sequence ID" value="KAF9334678.1"/>
    <property type="molecule type" value="Genomic_DNA"/>
</dbReference>
<evidence type="ECO:0000259" key="2">
    <source>
        <dbReference type="PROSITE" id="PS51294"/>
    </source>
</evidence>
<feature type="region of interest" description="Disordered" evidence="1">
    <location>
        <begin position="296"/>
        <end position="378"/>
    </location>
</feature>
<feature type="domain" description="HTH myb-type" evidence="2">
    <location>
        <begin position="583"/>
        <end position="635"/>
    </location>
</feature>
<feature type="compositionally biased region" description="Polar residues" evidence="1">
    <location>
        <begin position="459"/>
        <end position="473"/>
    </location>
</feature>